<dbReference type="GeneID" id="93293947"/>
<evidence type="ECO:0000313" key="2">
    <source>
        <dbReference type="Proteomes" id="UP000254554"/>
    </source>
</evidence>
<reference evidence="1 2" key="1">
    <citation type="submission" date="2018-06" db="EMBL/GenBank/DDBJ databases">
        <authorList>
            <consortium name="Pathogen Informatics"/>
            <person name="Doyle S."/>
        </authorList>
    </citation>
    <scope>NUCLEOTIDE SEQUENCE [LARGE SCALE GENOMIC DNA]</scope>
    <source>
        <strain evidence="1 2">NCTC11370</strain>
    </source>
</reference>
<keyword evidence="2" id="KW-1185">Reference proteome</keyword>
<dbReference type="Proteomes" id="UP000254554">
    <property type="component" value="Unassembled WGS sequence"/>
</dbReference>
<name>A0A377GDU1_9GAMM</name>
<protein>
    <submittedName>
        <fullName evidence="1">Uncharacterized protein</fullName>
    </submittedName>
</protein>
<evidence type="ECO:0000313" key="1">
    <source>
        <dbReference type="EMBL" id="STO22965.1"/>
    </source>
</evidence>
<proteinExistence type="predicted"/>
<gene>
    <name evidence="1" type="ORF">NCTC11370_03067</name>
</gene>
<dbReference type="AlphaFoldDB" id="A0A377GDU1"/>
<organism evidence="1 2">
    <name type="scientific">Fluoribacter dumoffii</name>
    <dbReference type="NCBI Taxonomy" id="463"/>
    <lineage>
        <taxon>Bacteria</taxon>
        <taxon>Pseudomonadati</taxon>
        <taxon>Pseudomonadota</taxon>
        <taxon>Gammaproteobacteria</taxon>
        <taxon>Legionellales</taxon>
        <taxon>Legionellaceae</taxon>
        <taxon>Fluoribacter</taxon>
    </lineage>
</organism>
<dbReference type="RefSeq" id="WP_010655085.1">
    <property type="nucleotide sequence ID" value="NZ_JAPHOO010000002.1"/>
</dbReference>
<sequence length="452" mass="52119">MSPNIEDIQSKIFNVEFVLKSYIQRHVKGVTPKYTYAGEVGINPAFQRIEDVDSFLRSNEKRIFALRSDFVLATGVKNAEQKHGYHGLKETFEESQYSYLNWSDRYGHPSLAIADNNYDGTVLYAGFICQRDGYLEVFLSSGRYNRCNRINEGILPLTEEQIYVVESYLTLKFQKAYGVQKVVFYDTTPEEDDVDSSLFFTNTSYPISKKPRAYTPSSIGKAVKLSHADSCYVKAQNYIKQNIPSIKPKYSYPGEDCMNPAYQDITSIQYPLLPQEKRIWALRSDFILATGVKNAYEKEYGYTGFRESFRESLYPFINWKDRYGHPSLTLPEGKYDGSAFYAGYICQREGYLQVYLVSGRFERTDLNEEQTRILEAYIAAQFQTAYGEQDIVFDYGNSEIPSYHATFFSGGKFAKTNPQRRYNQSLIRDILQNIPVAPDDEDILKENKKFSV</sequence>
<accession>A0A377GDU1</accession>
<dbReference type="OrthoDB" id="5653008at2"/>
<dbReference type="EMBL" id="UGGT01000001">
    <property type="protein sequence ID" value="STO22965.1"/>
    <property type="molecule type" value="Genomic_DNA"/>
</dbReference>